<dbReference type="Proteomes" id="UP001497453">
    <property type="component" value="Chromosome 11"/>
</dbReference>
<organism evidence="1 2">
    <name type="scientific">Somion occarium</name>
    <dbReference type="NCBI Taxonomy" id="3059160"/>
    <lineage>
        <taxon>Eukaryota</taxon>
        <taxon>Fungi</taxon>
        <taxon>Dikarya</taxon>
        <taxon>Basidiomycota</taxon>
        <taxon>Agaricomycotina</taxon>
        <taxon>Agaricomycetes</taxon>
        <taxon>Polyporales</taxon>
        <taxon>Cerrenaceae</taxon>
        <taxon>Somion</taxon>
    </lineage>
</organism>
<keyword evidence="2" id="KW-1185">Reference proteome</keyword>
<accession>A0ABP1CWU3</accession>
<protein>
    <submittedName>
        <fullName evidence="1">Uncharacterized protein</fullName>
    </submittedName>
</protein>
<dbReference type="EMBL" id="OZ037954">
    <property type="protein sequence ID" value="CAL1699188.1"/>
    <property type="molecule type" value="Genomic_DNA"/>
</dbReference>
<gene>
    <name evidence="1" type="ORF">GFSPODELE1_LOCUS2547</name>
</gene>
<reference evidence="2" key="1">
    <citation type="submission" date="2024-04" db="EMBL/GenBank/DDBJ databases">
        <authorList>
            <person name="Shaw F."/>
            <person name="Minotto A."/>
        </authorList>
    </citation>
    <scope>NUCLEOTIDE SEQUENCE [LARGE SCALE GENOMIC DNA]</scope>
</reference>
<proteinExistence type="predicted"/>
<evidence type="ECO:0000313" key="2">
    <source>
        <dbReference type="Proteomes" id="UP001497453"/>
    </source>
</evidence>
<sequence length="193" mass="21414">MPTAVVHFTFGSFGDIIALIQLAIALKDCLADGATMRKDLEDFVHFLELYISALQCIKSVLESRSAQQLQPSSRNAIKYALAVSVNLVQDFQSQIDGFKLPQWWASVLLRTFRWAFCTKKALSELQEKLLAQSNMITLLLSLSGLGITLDLAANTSYLQLPPQPRTHSVALVDFLDQRTDVPVDICLDQSANV</sequence>
<name>A0ABP1CWU3_9APHY</name>
<evidence type="ECO:0000313" key="1">
    <source>
        <dbReference type="EMBL" id="CAL1699188.1"/>
    </source>
</evidence>